<dbReference type="CDD" id="cd13542">
    <property type="entry name" value="PBP2_FutA1_ilke"/>
    <property type="match status" value="1"/>
</dbReference>
<proteinExistence type="inferred from homology"/>
<reference evidence="4 5" key="1">
    <citation type="submission" date="2020-05" db="EMBL/GenBank/DDBJ databases">
        <title>Thioclava electrotropha strain Elox9 finished genome.</title>
        <authorList>
            <person name="Rowe A.R."/>
            <person name="Wilbanks E.G."/>
        </authorList>
    </citation>
    <scope>NUCLEOTIDE SEQUENCE [LARGE SCALE GENOMIC DNA]</scope>
    <source>
        <strain evidence="4 5">Elox9</strain>
    </source>
</reference>
<dbReference type="PIRSF" id="PIRSF002825">
    <property type="entry name" value="CfbpA"/>
    <property type="match status" value="1"/>
</dbReference>
<feature type="chain" id="PRO_5046208604" evidence="3">
    <location>
        <begin position="25"/>
        <end position="337"/>
    </location>
</feature>
<gene>
    <name evidence="4" type="ORF">AKL02_011515</name>
</gene>
<accession>A0ABX6YUF3</accession>
<keyword evidence="5" id="KW-1185">Reference proteome</keyword>
<evidence type="ECO:0000256" key="1">
    <source>
        <dbReference type="ARBA" id="ARBA00008520"/>
    </source>
</evidence>
<dbReference type="Gene3D" id="3.40.190.10">
    <property type="entry name" value="Periplasmic binding protein-like II"/>
    <property type="match status" value="2"/>
</dbReference>
<name>A0ABX6YUF3_9RHOB</name>
<dbReference type="Proteomes" id="UP000192422">
    <property type="component" value="Chromosome"/>
</dbReference>
<dbReference type="SUPFAM" id="SSF53850">
    <property type="entry name" value="Periplasmic binding protein-like II"/>
    <property type="match status" value="1"/>
</dbReference>
<dbReference type="PANTHER" id="PTHR30006:SF15">
    <property type="entry name" value="IRON-UTILIZATION PERIPLASMIC PROTEIN"/>
    <property type="match status" value="1"/>
</dbReference>
<evidence type="ECO:0000313" key="4">
    <source>
        <dbReference type="EMBL" id="QPZ91466.1"/>
    </source>
</evidence>
<feature type="signal peptide" evidence="3">
    <location>
        <begin position="1"/>
        <end position="24"/>
    </location>
</feature>
<dbReference type="PANTHER" id="PTHR30006">
    <property type="entry name" value="THIAMINE-BINDING PERIPLASMIC PROTEIN-RELATED"/>
    <property type="match status" value="1"/>
</dbReference>
<evidence type="ECO:0000256" key="3">
    <source>
        <dbReference type="SAM" id="SignalP"/>
    </source>
</evidence>
<comment type="similarity">
    <text evidence="1">Belongs to the bacterial solute-binding protein 1 family.</text>
</comment>
<dbReference type="Pfam" id="PF13416">
    <property type="entry name" value="SBP_bac_8"/>
    <property type="match status" value="1"/>
</dbReference>
<sequence>METSMTRTLALALMGTALATPTLADVNIYSHRQPELIQPVLDAFTEETGIAVNIAYVEKGMVERLKAEGDRSPADLVLTVDIARLSEVVNADVTQAVEDPALQDTIPAEFRDPQNHWFGLTSRARIVYASKERVADGEVTTYEDLASDKWKGRICTRSFTSDYNVALTSAYLAHHGEEATKEWLEGLKANLAKTPEGNDRSQVKSIWAGECDISLGNTYYMGQMLADPEQAQWANSVRITFPVFEEGGTHMNVSGMAMTKSAPNRDDALKLMEFLVSDEAQEIYAQTNHEFPIKPGVARSELVQSWGEFTPDTLDLAKLAELRPTALKLIDEVDLDG</sequence>
<dbReference type="EMBL" id="CP053562">
    <property type="protein sequence ID" value="QPZ91466.1"/>
    <property type="molecule type" value="Genomic_DNA"/>
</dbReference>
<protein>
    <submittedName>
        <fullName evidence="4">Fe(3+) ABC transporter substrate-binding protein</fullName>
    </submittedName>
</protein>
<organism evidence="4 5">
    <name type="scientific">Thioclava electrotropha</name>
    <dbReference type="NCBI Taxonomy" id="1549850"/>
    <lineage>
        <taxon>Bacteria</taxon>
        <taxon>Pseudomonadati</taxon>
        <taxon>Pseudomonadota</taxon>
        <taxon>Alphaproteobacteria</taxon>
        <taxon>Rhodobacterales</taxon>
        <taxon>Paracoccaceae</taxon>
        <taxon>Thioclava</taxon>
    </lineage>
</organism>
<keyword evidence="2 3" id="KW-0732">Signal</keyword>
<evidence type="ECO:0000313" key="5">
    <source>
        <dbReference type="Proteomes" id="UP000192422"/>
    </source>
</evidence>
<evidence type="ECO:0000256" key="2">
    <source>
        <dbReference type="ARBA" id="ARBA00022729"/>
    </source>
</evidence>
<dbReference type="InterPro" id="IPR006059">
    <property type="entry name" value="SBP"/>
</dbReference>
<dbReference type="InterPro" id="IPR026045">
    <property type="entry name" value="Ferric-bd"/>
</dbReference>